<dbReference type="RefSeq" id="WP_166118519.1">
    <property type="nucleotide sequence ID" value="NZ_JAPIUX010000001.1"/>
</dbReference>
<dbReference type="Proteomes" id="UP001526446">
    <property type="component" value="Unassembled WGS sequence"/>
</dbReference>
<accession>A0ABT3Q3V9</accession>
<sequence>MAFQHKEHGGWPFRAQVVLEGVQVVCGVSAGPVGFSYGVPHVTLELALWHPLTMLARLEGPQGLALSGGGIKGAGRLVLRTEGAASVLALPLRRVQAGRLAFHSAFLRLVPLEGAAQAHPVTLRDVAGTLVWNRQADAQASAVGLSFTAGAAVVAPWAERVEAVRGAVSLPGPMARLSALWPQAESGRREETQNPVQNEPRTHAQDDGQNQEAGDSQGHGQGLAGISGGEAEGHPAAPAEYAEILVQHLAGRWRGLGFSWSGRLVKAPGSAALGETWLTLNDWRAFLARLQQDKTLTPAQTELLAKLTDQLEQRTGGMDAPLSVPVQVRQGAAQLGGVPILSLLATLHGVAAQGQALSGTPRAALPLPDVGAH</sequence>
<dbReference type="EMBL" id="JAPIUX010000001">
    <property type="protein sequence ID" value="MCX2559969.1"/>
    <property type="molecule type" value="Genomic_DNA"/>
</dbReference>
<gene>
    <name evidence="2" type="ORF">OQ252_00945</name>
</gene>
<evidence type="ECO:0000313" key="3">
    <source>
        <dbReference type="Proteomes" id="UP001526446"/>
    </source>
</evidence>
<feature type="region of interest" description="Disordered" evidence="1">
    <location>
        <begin position="182"/>
        <end position="235"/>
    </location>
</feature>
<feature type="compositionally biased region" description="Gly residues" evidence="1">
    <location>
        <begin position="217"/>
        <end position="230"/>
    </location>
</feature>
<keyword evidence="3" id="KW-1185">Reference proteome</keyword>
<organism evidence="2 3">
    <name type="scientific">Acetobacter farinalis</name>
    <dbReference type="NCBI Taxonomy" id="1260984"/>
    <lineage>
        <taxon>Bacteria</taxon>
        <taxon>Pseudomonadati</taxon>
        <taxon>Pseudomonadota</taxon>
        <taxon>Alphaproteobacteria</taxon>
        <taxon>Acetobacterales</taxon>
        <taxon>Acetobacteraceae</taxon>
        <taxon>Acetobacter</taxon>
    </lineage>
</organism>
<comment type="caution">
    <text evidence="2">The sequence shown here is derived from an EMBL/GenBank/DDBJ whole genome shotgun (WGS) entry which is preliminary data.</text>
</comment>
<reference evidence="2 3" key="1">
    <citation type="submission" date="2022-11" db="EMBL/GenBank/DDBJ databases">
        <title>Genome sequencing of Acetobacter type strain.</title>
        <authorList>
            <person name="Heo J."/>
            <person name="Lee D."/>
            <person name="Han B.-H."/>
            <person name="Hong S.-B."/>
            <person name="Kwon S.-W."/>
        </authorList>
    </citation>
    <scope>NUCLEOTIDE SEQUENCE [LARGE SCALE GENOMIC DNA]</scope>
    <source>
        <strain evidence="2 3">KACC 21251</strain>
    </source>
</reference>
<evidence type="ECO:0000256" key="1">
    <source>
        <dbReference type="SAM" id="MobiDB-lite"/>
    </source>
</evidence>
<proteinExistence type="predicted"/>
<evidence type="ECO:0000313" key="2">
    <source>
        <dbReference type="EMBL" id="MCX2559969.1"/>
    </source>
</evidence>
<name>A0ABT3Q3V9_9PROT</name>
<protein>
    <submittedName>
        <fullName evidence="2">DUF2125 domain-containing protein</fullName>
    </submittedName>
</protein>